<name>A0ABW5NIV8_9SPHI</name>
<proteinExistence type="predicted"/>
<gene>
    <name evidence="1" type="ORF">ACFSQ3_07705</name>
</gene>
<reference evidence="2" key="1">
    <citation type="journal article" date="2019" name="Int. J. Syst. Evol. Microbiol.">
        <title>The Global Catalogue of Microorganisms (GCM) 10K type strain sequencing project: providing services to taxonomists for standard genome sequencing and annotation.</title>
        <authorList>
            <consortium name="The Broad Institute Genomics Platform"/>
            <consortium name="The Broad Institute Genome Sequencing Center for Infectious Disease"/>
            <person name="Wu L."/>
            <person name="Ma J."/>
        </authorList>
    </citation>
    <scope>NUCLEOTIDE SEQUENCE [LARGE SCALE GENOMIC DNA]</scope>
    <source>
        <strain evidence="2">KCTC 42248</strain>
    </source>
</reference>
<comment type="caution">
    <text evidence="1">The sequence shown here is derived from an EMBL/GenBank/DDBJ whole genome shotgun (WGS) entry which is preliminary data.</text>
</comment>
<dbReference type="Proteomes" id="UP001597393">
    <property type="component" value="Unassembled WGS sequence"/>
</dbReference>
<keyword evidence="2" id="KW-1185">Reference proteome</keyword>
<evidence type="ECO:0000313" key="1">
    <source>
        <dbReference type="EMBL" id="MFD2598835.1"/>
    </source>
</evidence>
<sequence length="220" mass="25338">METLWTMLLGLFTSFLGFLQPSIRDCSCPENQFTSTGSIYQYDFSNGKSIVACGYLIEDIADSTLSEFVLAECGNDEIIGFWDAMTTCEITFSHDTLTLKELYQLPLSNNFIDQEVVWTIEKLYYNENDVLQRSKHINQNLMLFSDSQIKQILSDYESSSKELNEQEMCLLDRLFVATLSGDEQSKAFFLAFGEAHPELDGAFLHQYRILQDMLQAWEER</sequence>
<evidence type="ECO:0000313" key="2">
    <source>
        <dbReference type="Proteomes" id="UP001597393"/>
    </source>
</evidence>
<accession>A0ABW5NIV8</accession>
<protein>
    <recommendedName>
        <fullName evidence="3">DUF4476 domain-containing protein</fullName>
    </recommendedName>
</protein>
<organism evidence="1 2">
    <name type="scientific">Sphingobacterium corticis</name>
    <dbReference type="NCBI Taxonomy" id="1812823"/>
    <lineage>
        <taxon>Bacteria</taxon>
        <taxon>Pseudomonadati</taxon>
        <taxon>Bacteroidota</taxon>
        <taxon>Sphingobacteriia</taxon>
        <taxon>Sphingobacteriales</taxon>
        <taxon>Sphingobacteriaceae</taxon>
        <taxon>Sphingobacterium</taxon>
    </lineage>
</organism>
<evidence type="ECO:0008006" key="3">
    <source>
        <dbReference type="Google" id="ProtNLM"/>
    </source>
</evidence>
<dbReference type="EMBL" id="JBHUMA010000006">
    <property type="protein sequence ID" value="MFD2598835.1"/>
    <property type="molecule type" value="Genomic_DNA"/>
</dbReference>